<proteinExistence type="predicted"/>
<feature type="non-terminal residue" evidence="1">
    <location>
        <position position="155"/>
    </location>
</feature>
<evidence type="ECO:0000313" key="1">
    <source>
        <dbReference type="EMBL" id="SYV94306.1"/>
    </source>
</evidence>
<dbReference type="Proteomes" id="UP000260136">
    <property type="component" value="Chromosome"/>
</dbReference>
<accession>A0A3B0PSB0</accession>
<dbReference type="AlphaFoldDB" id="A0A3B0PSB0"/>
<protein>
    <submittedName>
        <fullName evidence="1">Uncharacterized protein</fullName>
    </submittedName>
</protein>
<evidence type="ECO:0000313" key="2">
    <source>
        <dbReference type="Proteomes" id="UP000260136"/>
    </source>
</evidence>
<gene>
    <name evidence="1" type="ORF">NCTC10115_00625</name>
</gene>
<reference evidence="2" key="1">
    <citation type="submission" date="2018-06" db="EMBL/GenBank/DDBJ databases">
        <authorList>
            <consortium name="Pathogen Informatics"/>
        </authorList>
    </citation>
    <scope>NUCLEOTIDE SEQUENCE [LARGE SCALE GENOMIC DNA]</scope>
    <source>
        <strain evidence="2">NCTC10115</strain>
    </source>
</reference>
<organism evidence="1 2">
    <name type="scientific">Mycoplasmoides gallisepticum</name>
    <name type="common">Mycoplasma gallisepticum</name>
    <dbReference type="NCBI Taxonomy" id="2096"/>
    <lineage>
        <taxon>Bacteria</taxon>
        <taxon>Bacillati</taxon>
        <taxon>Mycoplasmatota</taxon>
        <taxon>Mycoplasmoidales</taxon>
        <taxon>Mycoplasmoidaceae</taxon>
        <taxon>Mycoplasmoides</taxon>
    </lineage>
</organism>
<name>A0A3B0PSB0_MYCGL</name>
<dbReference type="EMBL" id="LS991952">
    <property type="protein sequence ID" value="SYV94306.1"/>
    <property type="molecule type" value="Genomic_DNA"/>
</dbReference>
<sequence length="155" mass="17803">MGDHNVLSATNREIPKVSNNSSDLQLLGTFRLNLSVLDSLGSFVSPTAFMPTTDLKRTNPNFLLVSGSQDFNFNNNNDLFNNRRELMVKSRLYRLDNTNFYHSLAGFSYGFVFGSFSMQFNDLTIIFDTNGTYTVIQPPLQLQRLFGFENNQYRW</sequence>